<dbReference type="RefSeq" id="WP_140996406.1">
    <property type="nucleotide sequence ID" value="NZ_VDCZ01000001.1"/>
</dbReference>
<name>A0A6I4IEL9_9FLAO</name>
<dbReference type="OrthoDB" id="790983at2"/>
<organism evidence="1 2">
    <name type="scientific">Flavobacterium profundi</name>
    <dbReference type="NCBI Taxonomy" id="1774945"/>
    <lineage>
        <taxon>Bacteria</taxon>
        <taxon>Pseudomonadati</taxon>
        <taxon>Bacteroidota</taxon>
        <taxon>Flavobacteriia</taxon>
        <taxon>Flavobacteriales</taxon>
        <taxon>Flavobacteriaceae</taxon>
        <taxon>Flavobacterium</taxon>
    </lineage>
</organism>
<comment type="caution">
    <text evidence="1">The sequence shown here is derived from an EMBL/GenBank/DDBJ whole genome shotgun (WGS) entry which is preliminary data.</text>
</comment>
<proteinExistence type="predicted"/>
<dbReference type="EMBL" id="WQLW01000001">
    <property type="protein sequence ID" value="MVO08025.1"/>
    <property type="molecule type" value="Genomic_DNA"/>
</dbReference>
<dbReference type="Proteomes" id="UP000431264">
    <property type="component" value="Unassembled WGS sequence"/>
</dbReference>
<gene>
    <name evidence="1" type="ORF">GOQ30_02445</name>
</gene>
<keyword evidence="2" id="KW-1185">Reference proteome</keyword>
<protein>
    <submittedName>
        <fullName evidence="1">Tetracycline regulation of excision, RteC</fullName>
    </submittedName>
</protein>
<evidence type="ECO:0000313" key="2">
    <source>
        <dbReference type="Proteomes" id="UP000431264"/>
    </source>
</evidence>
<reference evidence="2" key="1">
    <citation type="submission" date="2019-05" db="EMBL/GenBank/DDBJ databases">
        <title>Flavobacterium profundi sp. nov., isolated from a deep-sea seamount.</title>
        <authorList>
            <person name="Zhang D.-C."/>
        </authorList>
    </citation>
    <scope>NUCLEOTIDE SEQUENCE [LARGE SCALE GENOMIC DNA]</scope>
    <source>
        <strain evidence="2">TP390</strain>
    </source>
</reference>
<sequence>MKNYANQLLNQLDQQLTKIIPLVEEDPIQNCSLAINILMEGYENLRTTYIGRKTSQEEEMDFFKMDKPKLTSQIIYFNEIYTIESNKPVASEKTIRKYYANQLKKQEQFFIDNAEFYRYYRQGNQYLDDKYFLRNQQDNKWMMDSFYFQIDKSFATSHDYKVAQILAYEKLQIYLIEKLKRPTASKNSNQEKVLKWTGSKVGIIELIYALHTEGVFNHGAADIKEIVQGFSKAFDIDLGQFHRTFYEITNRKYERTKFISILKENLIKRMNQVDEHQRLS</sequence>
<evidence type="ECO:0000313" key="1">
    <source>
        <dbReference type="EMBL" id="MVO08025.1"/>
    </source>
</evidence>
<accession>A0A6I4IEL9</accession>
<dbReference type="InterPro" id="IPR018534">
    <property type="entry name" value="Tet_reg_excision_RteC"/>
</dbReference>
<dbReference type="AlphaFoldDB" id="A0A6I4IEL9"/>
<dbReference type="Pfam" id="PF09357">
    <property type="entry name" value="RteC"/>
    <property type="match status" value="1"/>
</dbReference>